<reference evidence="2 3" key="1">
    <citation type="submission" date="2020-01" db="EMBL/GenBank/DDBJ databases">
        <title>Identification and distribution of gene clusters putatively required for synthesis of sphingolipid metabolism inhibitors in phylogenetically diverse species of the filamentous fungus Fusarium.</title>
        <authorList>
            <person name="Kim H.-S."/>
            <person name="Busman M."/>
            <person name="Brown D.W."/>
            <person name="Divon H."/>
            <person name="Uhlig S."/>
            <person name="Proctor R.H."/>
        </authorList>
    </citation>
    <scope>NUCLEOTIDE SEQUENCE [LARGE SCALE GENOMIC DNA]</scope>
    <source>
        <strain evidence="2 3">NRRL 20459</strain>
    </source>
</reference>
<evidence type="ECO:0000313" key="2">
    <source>
        <dbReference type="EMBL" id="KAF4467947.1"/>
    </source>
</evidence>
<feature type="region of interest" description="Disordered" evidence="1">
    <location>
        <begin position="305"/>
        <end position="357"/>
    </location>
</feature>
<evidence type="ECO:0000256" key="1">
    <source>
        <dbReference type="SAM" id="MobiDB-lite"/>
    </source>
</evidence>
<sequence length="357" mass="41169">MAPPPELPSKLTTCLPPWCDASKNEGNSSETEPAPSPFCLTVPHSVRRNTHLWDVLGIIDELSDRALKDHIAPLCREIKEFQKNDKEQMYGLSKLLVIKYGETAMRVIRRVWDLHLAFNTAPEIPGDDPGVFGQSEWLSTIRDVVLHRVHYTEDFNVANHDQVKKGVYITDVLTQEHADRVKRAQKEREVLSAMHIELTQEDINDNLPAYKATALREAPLLSLRRCIKTVEEFHILVPDEDEDIPTVEEEDKFRMHQAYQLWHVAARAAMTWEIRRYETLQSILPVYCADILHCRRREKRERDSDLREQLEAILGDTRGDQLGMESEESEQEDSDDKKSEGGDNKDDDDPEVHKTNE</sequence>
<organism evidence="2 3">
    <name type="scientific">Fusarium albosuccineum</name>
    <dbReference type="NCBI Taxonomy" id="1237068"/>
    <lineage>
        <taxon>Eukaryota</taxon>
        <taxon>Fungi</taxon>
        <taxon>Dikarya</taxon>
        <taxon>Ascomycota</taxon>
        <taxon>Pezizomycotina</taxon>
        <taxon>Sordariomycetes</taxon>
        <taxon>Hypocreomycetidae</taxon>
        <taxon>Hypocreales</taxon>
        <taxon>Nectriaceae</taxon>
        <taxon>Fusarium</taxon>
        <taxon>Fusarium decemcellulare species complex</taxon>
    </lineage>
</organism>
<keyword evidence="3" id="KW-1185">Reference proteome</keyword>
<dbReference type="Proteomes" id="UP000554235">
    <property type="component" value="Unassembled WGS sequence"/>
</dbReference>
<comment type="caution">
    <text evidence="2">The sequence shown here is derived from an EMBL/GenBank/DDBJ whole genome shotgun (WGS) entry which is preliminary data.</text>
</comment>
<evidence type="ECO:0000313" key="3">
    <source>
        <dbReference type="Proteomes" id="UP000554235"/>
    </source>
</evidence>
<dbReference type="EMBL" id="JAADYS010000679">
    <property type="protein sequence ID" value="KAF4467947.1"/>
    <property type="molecule type" value="Genomic_DNA"/>
</dbReference>
<proteinExistence type="predicted"/>
<feature type="compositionally biased region" description="Acidic residues" evidence="1">
    <location>
        <begin position="325"/>
        <end position="334"/>
    </location>
</feature>
<accession>A0A8H4LEI0</accession>
<dbReference type="OrthoDB" id="417208at2759"/>
<gene>
    <name evidence="2" type="ORF">FALBO_5181</name>
</gene>
<dbReference type="AlphaFoldDB" id="A0A8H4LEI0"/>
<name>A0A8H4LEI0_9HYPO</name>
<feature type="compositionally biased region" description="Basic and acidic residues" evidence="1">
    <location>
        <begin position="335"/>
        <end position="344"/>
    </location>
</feature>
<protein>
    <submittedName>
        <fullName evidence="2">Uncharacterized protein</fullName>
    </submittedName>
</protein>